<dbReference type="Proteomes" id="UP001642464">
    <property type="component" value="Unassembled WGS sequence"/>
</dbReference>
<organism evidence="1 2">
    <name type="scientific">Durusdinium trenchii</name>
    <dbReference type="NCBI Taxonomy" id="1381693"/>
    <lineage>
        <taxon>Eukaryota</taxon>
        <taxon>Sar</taxon>
        <taxon>Alveolata</taxon>
        <taxon>Dinophyceae</taxon>
        <taxon>Suessiales</taxon>
        <taxon>Symbiodiniaceae</taxon>
        <taxon>Durusdinium</taxon>
    </lineage>
</organism>
<sequence>MAAVLTRLFSRNQLGCYRQVPCAALDTLRVPGALTSVTSGFTASKLGPVTQDTRLMHHQGVLKLRCSECRYVVKRWHIPILAVDCNANVRHKQSLSNVPPRSRWSTQVPDYLAPWVEGKQYPRMPHYRQEHTFHCYSRKKHLKLR</sequence>
<evidence type="ECO:0000313" key="2">
    <source>
        <dbReference type="Proteomes" id="UP001642464"/>
    </source>
</evidence>
<protein>
    <submittedName>
        <fullName evidence="1">Mitochondrial</fullName>
    </submittedName>
</protein>
<evidence type="ECO:0000313" key="1">
    <source>
        <dbReference type="EMBL" id="CAK9012096.1"/>
    </source>
</evidence>
<gene>
    <name evidence="1" type="ORF">SCF082_LOCUS11376</name>
</gene>
<reference evidence="1 2" key="1">
    <citation type="submission" date="2024-02" db="EMBL/GenBank/DDBJ databases">
        <authorList>
            <person name="Chen Y."/>
            <person name="Shah S."/>
            <person name="Dougan E. K."/>
            <person name="Thang M."/>
            <person name="Chan C."/>
        </authorList>
    </citation>
    <scope>NUCLEOTIDE SEQUENCE [LARGE SCALE GENOMIC DNA]</scope>
</reference>
<dbReference type="EMBL" id="CAXAMM010006736">
    <property type="protein sequence ID" value="CAK9012096.1"/>
    <property type="molecule type" value="Genomic_DNA"/>
</dbReference>
<name>A0ABP0JCR5_9DINO</name>
<accession>A0ABP0JCR5</accession>
<comment type="caution">
    <text evidence="1">The sequence shown here is derived from an EMBL/GenBank/DDBJ whole genome shotgun (WGS) entry which is preliminary data.</text>
</comment>
<proteinExistence type="predicted"/>
<keyword evidence="2" id="KW-1185">Reference proteome</keyword>